<sequence>MTRSARPSPGLGALAVGLLAAGLAACSSPAPLGCSDVGYSNTLDVQVVGPEETVAQVALVRLCDADGCSGTLELSGPSPDPDAALPEYSATASGPGRWTIARGMTTPAQGTLTALAADGTVLGEATPDLSWTLADPDDRCDTVRTAGTVELPLAG</sequence>
<gene>
    <name evidence="3" type="ORF">C5E16_07760</name>
</gene>
<organism evidence="3 4">
    <name type="scientific">Clavibacter michiganensis</name>
    <dbReference type="NCBI Taxonomy" id="28447"/>
    <lineage>
        <taxon>Bacteria</taxon>
        <taxon>Bacillati</taxon>
        <taxon>Actinomycetota</taxon>
        <taxon>Actinomycetes</taxon>
        <taxon>Micrococcales</taxon>
        <taxon>Microbacteriaceae</taxon>
        <taxon>Clavibacter</taxon>
    </lineage>
</organism>
<evidence type="ECO:0000256" key="1">
    <source>
        <dbReference type="SAM" id="MobiDB-lite"/>
    </source>
</evidence>
<dbReference type="RefSeq" id="WP_104290187.1">
    <property type="nucleotide sequence ID" value="NZ_PSXY01000010.1"/>
</dbReference>
<evidence type="ECO:0000256" key="2">
    <source>
        <dbReference type="SAM" id="SignalP"/>
    </source>
</evidence>
<evidence type="ECO:0008006" key="5">
    <source>
        <dbReference type="Google" id="ProtNLM"/>
    </source>
</evidence>
<comment type="caution">
    <text evidence="3">The sequence shown here is derived from an EMBL/GenBank/DDBJ whole genome shotgun (WGS) entry which is preliminary data.</text>
</comment>
<keyword evidence="2" id="KW-0732">Signal</keyword>
<protein>
    <recommendedName>
        <fullName evidence="5">Lipoprotein</fullName>
    </recommendedName>
</protein>
<feature type="region of interest" description="Disordered" evidence="1">
    <location>
        <begin position="73"/>
        <end position="92"/>
    </location>
</feature>
<proteinExistence type="predicted"/>
<accession>A0A2S5VU85</accession>
<dbReference type="Proteomes" id="UP000239241">
    <property type="component" value="Unassembled WGS sequence"/>
</dbReference>
<feature type="signal peptide" evidence="2">
    <location>
        <begin position="1"/>
        <end position="32"/>
    </location>
</feature>
<evidence type="ECO:0000313" key="4">
    <source>
        <dbReference type="Proteomes" id="UP000239241"/>
    </source>
</evidence>
<reference evidence="3 4" key="1">
    <citation type="submission" date="2018-02" db="EMBL/GenBank/DDBJ databases">
        <title>Bacteriophage NCPPB3778 and a type I-E CRISPR drive the evolution of the US Biological Select Agent, Rathayibacter toxicus.</title>
        <authorList>
            <person name="Davis E.W.II."/>
            <person name="Tabima J.F."/>
            <person name="Weisberg A.J."/>
            <person name="Lopes L.D."/>
            <person name="Wiseman M.S."/>
            <person name="Wiseman M.S."/>
            <person name="Pupko T."/>
            <person name="Belcher M.S."/>
            <person name="Sechler A.J."/>
            <person name="Tancos M.A."/>
            <person name="Schroeder B.K."/>
            <person name="Murray T.D."/>
            <person name="Luster D.G."/>
            <person name="Schneider W.L."/>
            <person name="Rogers E."/>
            <person name="Andreote F.D."/>
            <person name="Grunwald N.J."/>
            <person name="Putnam M.L."/>
            <person name="Chang J.H."/>
        </authorList>
    </citation>
    <scope>NUCLEOTIDE SEQUENCE [LARGE SCALE GENOMIC DNA]</scope>
    <source>
        <strain evidence="3 4">AY1B3</strain>
    </source>
</reference>
<evidence type="ECO:0000313" key="3">
    <source>
        <dbReference type="EMBL" id="PPF68046.1"/>
    </source>
</evidence>
<dbReference type="PROSITE" id="PS51257">
    <property type="entry name" value="PROKAR_LIPOPROTEIN"/>
    <property type="match status" value="1"/>
</dbReference>
<name>A0A2S5VU85_9MICO</name>
<feature type="chain" id="PRO_5039143753" description="Lipoprotein" evidence="2">
    <location>
        <begin position="33"/>
        <end position="155"/>
    </location>
</feature>
<dbReference type="AlphaFoldDB" id="A0A2S5VU85"/>
<dbReference type="EMBL" id="PSXY01000010">
    <property type="protein sequence ID" value="PPF68046.1"/>
    <property type="molecule type" value="Genomic_DNA"/>
</dbReference>